<dbReference type="AlphaFoldDB" id="A0A397W4U1"/>
<dbReference type="CDD" id="cd00082">
    <property type="entry name" value="HisKA"/>
    <property type="match status" value="1"/>
</dbReference>
<dbReference type="PROSITE" id="PS50109">
    <property type="entry name" value="HIS_KIN"/>
    <property type="match status" value="2"/>
</dbReference>
<comment type="caution">
    <text evidence="5">The sequence shown here is derived from an EMBL/GenBank/DDBJ whole genome shotgun (WGS) entry which is preliminary data.</text>
</comment>
<dbReference type="PRINTS" id="PR00344">
    <property type="entry name" value="BCTRLSENSOR"/>
</dbReference>
<dbReference type="PANTHER" id="PTHR43547:SF2">
    <property type="entry name" value="HYBRID SIGNAL TRANSDUCTION HISTIDINE KINASE C"/>
    <property type="match status" value="1"/>
</dbReference>
<sequence>MAEKLGLDYIIEIPCCEDFNKAVEDKVYLDHNMYETIIFNLCSNALKHTWNGHITIRLYPDYNNMKRIIVLEVSDTGVGIPELALPNIFQRFYRIESQRSRSHEGTGIGLALAKEFIACHGGNITVNSVINKGTTFKCWFPIGCDHLPKNKIHFNNVESPISYGQELYTNRQLYLEESSQWIKSSTYDDIDKSIEDRNIDKPLLGDVTFHLSSDDSIIEKKYQILLVDDNNDMRYYLSNLLKEFDVHCACDGQDAIRLLKKLNRLPDLILSDIMMPNMNGYELLNALRSNVKTRLIPVILLTAKAGEDFLIEGLDRGADDYLIKPFSSHELIARIRVNIELTLLRRKISFQQSKQEETKQLLLSISNKILSGLDLNKSLLDIVKEIHQILPSERIFIISNDQSELKNNKIVASYEDSESITPMANLFDEINDKTQSQTLTNSQGILNNDTGIDVCLDMYCDDICKNVSELSAEIKLNNICWGWIKLHRSPYSIWLNSEIELLQQISNQIGLFITYANVLKEINENEIKMKAVEVANKTKSQILANTSHEIRTPLGAIVAMLSSFEFSSFENATLTADQRDMINIMTSASDIVLSIVNDILNIARLEAQNVTLINRTFDLLELFEDTIEKFGKRAGAKKIELIVNCEVDMLPRYAKGDPERVKFTDKGKILLTISMQLQEVIDEDKDNQTYGQIIKKGRLLIEIYDTGIG</sequence>
<dbReference type="GO" id="GO:0000155">
    <property type="term" value="F:phosphorelay sensor kinase activity"/>
    <property type="evidence" value="ECO:0007669"/>
    <property type="project" value="InterPro"/>
</dbReference>
<reference evidence="5 6" key="1">
    <citation type="submission" date="2018-06" db="EMBL/GenBank/DDBJ databases">
        <title>Comparative genomics reveals the genomic features of Rhizophagus irregularis, R. cerebriforme, R. diaphanum and Gigaspora rosea, and their symbiotic lifestyle signature.</title>
        <authorList>
            <person name="Morin E."/>
            <person name="San Clemente H."/>
            <person name="Chen E.C.H."/>
            <person name="De La Providencia I."/>
            <person name="Hainaut M."/>
            <person name="Kuo A."/>
            <person name="Kohler A."/>
            <person name="Murat C."/>
            <person name="Tang N."/>
            <person name="Roy S."/>
            <person name="Loubradou J."/>
            <person name="Henrissat B."/>
            <person name="Grigoriev I.V."/>
            <person name="Corradi N."/>
            <person name="Roux C."/>
            <person name="Martin F.M."/>
        </authorList>
    </citation>
    <scope>NUCLEOTIDE SEQUENCE [LARGE SCALE GENOMIC DNA]</scope>
    <source>
        <strain evidence="5 6">DAOM 194757</strain>
    </source>
</reference>
<dbReference type="SUPFAM" id="SSF55874">
    <property type="entry name" value="ATPase domain of HSP90 chaperone/DNA topoisomerase II/histidine kinase"/>
    <property type="match status" value="2"/>
</dbReference>
<dbReference type="Gene3D" id="1.10.287.130">
    <property type="match status" value="1"/>
</dbReference>
<dbReference type="InterPro" id="IPR005467">
    <property type="entry name" value="His_kinase_dom"/>
</dbReference>
<keyword evidence="1 2" id="KW-0597">Phosphoprotein</keyword>
<dbReference type="InterPro" id="IPR011006">
    <property type="entry name" value="CheY-like_superfamily"/>
</dbReference>
<dbReference type="Proteomes" id="UP000266673">
    <property type="component" value="Unassembled WGS sequence"/>
</dbReference>
<dbReference type="InterPro" id="IPR003594">
    <property type="entry name" value="HATPase_dom"/>
</dbReference>
<dbReference type="InterPro" id="IPR036890">
    <property type="entry name" value="HATPase_C_sf"/>
</dbReference>
<organism evidence="5 6">
    <name type="scientific">Gigaspora rosea</name>
    <dbReference type="NCBI Taxonomy" id="44941"/>
    <lineage>
        <taxon>Eukaryota</taxon>
        <taxon>Fungi</taxon>
        <taxon>Fungi incertae sedis</taxon>
        <taxon>Mucoromycota</taxon>
        <taxon>Glomeromycotina</taxon>
        <taxon>Glomeromycetes</taxon>
        <taxon>Diversisporales</taxon>
        <taxon>Gigasporaceae</taxon>
        <taxon>Gigaspora</taxon>
    </lineage>
</organism>
<keyword evidence="6" id="KW-1185">Reference proteome</keyword>
<dbReference type="InterPro" id="IPR029016">
    <property type="entry name" value="GAF-like_dom_sf"/>
</dbReference>
<dbReference type="InterPro" id="IPR001789">
    <property type="entry name" value="Sig_transdc_resp-reg_receiver"/>
</dbReference>
<feature type="domain" description="Histidine kinase" evidence="3">
    <location>
        <begin position="1"/>
        <end position="144"/>
    </location>
</feature>
<dbReference type="Gene3D" id="3.40.50.2300">
    <property type="match status" value="1"/>
</dbReference>
<dbReference type="OrthoDB" id="2431898at2759"/>
<dbReference type="SMART" id="SM00388">
    <property type="entry name" value="HisKA"/>
    <property type="match status" value="1"/>
</dbReference>
<dbReference type="InterPro" id="IPR004358">
    <property type="entry name" value="Sig_transdc_His_kin-like_C"/>
</dbReference>
<evidence type="ECO:0000313" key="5">
    <source>
        <dbReference type="EMBL" id="RIB29684.1"/>
    </source>
</evidence>
<dbReference type="InterPro" id="IPR003661">
    <property type="entry name" value="HisK_dim/P_dom"/>
</dbReference>
<dbReference type="SMART" id="SM00448">
    <property type="entry name" value="REC"/>
    <property type="match status" value="1"/>
</dbReference>
<evidence type="ECO:0008006" key="7">
    <source>
        <dbReference type="Google" id="ProtNLM"/>
    </source>
</evidence>
<name>A0A397W4U1_9GLOM</name>
<dbReference type="Pfam" id="PF00512">
    <property type="entry name" value="HisKA"/>
    <property type="match status" value="1"/>
</dbReference>
<feature type="modified residue" description="4-aspartylphosphate" evidence="2">
    <location>
        <position position="272"/>
    </location>
</feature>
<dbReference type="InterPro" id="IPR036097">
    <property type="entry name" value="HisK_dim/P_sf"/>
</dbReference>
<feature type="domain" description="Histidine kinase" evidence="3">
    <location>
        <begin position="545"/>
        <end position="709"/>
    </location>
</feature>
<accession>A0A397W4U1</accession>
<dbReference type="Gene3D" id="3.30.565.10">
    <property type="entry name" value="Histidine kinase-like ATPase, C-terminal domain"/>
    <property type="match status" value="1"/>
</dbReference>
<dbReference type="Pfam" id="PF02518">
    <property type="entry name" value="HATPase_c"/>
    <property type="match status" value="1"/>
</dbReference>
<dbReference type="SUPFAM" id="SSF52172">
    <property type="entry name" value="CheY-like"/>
    <property type="match status" value="1"/>
</dbReference>
<evidence type="ECO:0000256" key="1">
    <source>
        <dbReference type="ARBA" id="ARBA00022553"/>
    </source>
</evidence>
<dbReference type="STRING" id="44941.A0A397W4U1"/>
<dbReference type="SMART" id="SM00387">
    <property type="entry name" value="HATPase_c"/>
    <property type="match status" value="1"/>
</dbReference>
<gene>
    <name evidence="5" type="ORF">C2G38_2027484</name>
</gene>
<evidence type="ECO:0000259" key="3">
    <source>
        <dbReference type="PROSITE" id="PS50109"/>
    </source>
</evidence>
<evidence type="ECO:0000259" key="4">
    <source>
        <dbReference type="PROSITE" id="PS50110"/>
    </source>
</evidence>
<proteinExistence type="predicted"/>
<evidence type="ECO:0000256" key="2">
    <source>
        <dbReference type="PROSITE-ProRule" id="PRU00169"/>
    </source>
</evidence>
<dbReference type="SUPFAM" id="SSF47384">
    <property type="entry name" value="Homodimeric domain of signal transducing histidine kinase"/>
    <property type="match status" value="1"/>
</dbReference>
<dbReference type="Pfam" id="PF00072">
    <property type="entry name" value="Response_reg"/>
    <property type="match status" value="1"/>
</dbReference>
<dbReference type="EMBL" id="QKWP01000031">
    <property type="protein sequence ID" value="RIB29684.1"/>
    <property type="molecule type" value="Genomic_DNA"/>
</dbReference>
<feature type="domain" description="Response regulatory" evidence="4">
    <location>
        <begin position="223"/>
        <end position="339"/>
    </location>
</feature>
<dbReference type="PANTHER" id="PTHR43547">
    <property type="entry name" value="TWO-COMPONENT HISTIDINE KINASE"/>
    <property type="match status" value="1"/>
</dbReference>
<dbReference type="PROSITE" id="PS50110">
    <property type="entry name" value="RESPONSE_REGULATORY"/>
    <property type="match status" value="1"/>
</dbReference>
<protein>
    <recommendedName>
        <fullName evidence="7">Histidine kinase-like ATPase</fullName>
    </recommendedName>
</protein>
<evidence type="ECO:0000313" key="6">
    <source>
        <dbReference type="Proteomes" id="UP000266673"/>
    </source>
</evidence>
<dbReference type="Gene3D" id="3.30.450.40">
    <property type="match status" value="1"/>
</dbReference>
<dbReference type="SUPFAM" id="SSF55781">
    <property type="entry name" value="GAF domain-like"/>
    <property type="match status" value="1"/>
</dbReference>